<proteinExistence type="predicted"/>
<keyword evidence="3" id="KW-1185">Reference proteome</keyword>
<evidence type="ECO:0000313" key="2">
    <source>
        <dbReference type="EMBL" id="KAK3097924.1"/>
    </source>
</evidence>
<feature type="region of interest" description="Disordered" evidence="1">
    <location>
        <begin position="118"/>
        <end position="145"/>
    </location>
</feature>
<organism evidence="2 3">
    <name type="scientific">Pinctada imbricata</name>
    <name type="common">Atlantic pearl-oyster</name>
    <name type="synonym">Pinctada martensii</name>
    <dbReference type="NCBI Taxonomy" id="66713"/>
    <lineage>
        <taxon>Eukaryota</taxon>
        <taxon>Metazoa</taxon>
        <taxon>Spiralia</taxon>
        <taxon>Lophotrochozoa</taxon>
        <taxon>Mollusca</taxon>
        <taxon>Bivalvia</taxon>
        <taxon>Autobranchia</taxon>
        <taxon>Pteriomorphia</taxon>
        <taxon>Pterioida</taxon>
        <taxon>Pterioidea</taxon>
        <taxon>Pteriidae</taxon>
        <taxon>Pinctada</taxon>
    </lineage>
</organism>
<protein>
    <submittedName>
        <fullName evidence="2">Uncharacterized protein</fullName>
    </submittedName>
</protein>
<feature type="compositionally biased region" description="Polar residues" evidence="1">
    <location>
        <begin position="265"/>
        <end position="275"/>
    </location>
</feature>
<feature type="compositionally biased region" description="Polar residues" evidence="1">
    <location>
        <begin position="129"/>
        <end position="145"/>
    </location>
</feature>
<evidence type="ECO:0000256" key="1">
    <source>
        <dbReference type="SAM" id="MobiDB-lite"/>
    </source>
</evidence>
<dbReference type="AlphaFoldDB" id="A0AA88YJA6"/>
<accession>A0AA88YJA6</accession>
<reference evidence="2" key="1">
    <citation type="submission" date="2019-08" db="EMBL/GenBank/DDBJ databases">
        <title>The improved chromosome-level genome for the pearl oyster Pinctada fucata martensii using PacBio sequencing and Hi-C.</title>
        <authorList>
            <person name="Zheng Z."/>
        </authorList>
    </citation>
    <scope>NUCLEOTIDE SEQUENCE</scope>
    <source>
        <strain evidence="2">ZZ-2019</strain>
        <tissue evidence="2">Adductor muscle</tissue>
    </source>
</reference>
<feature type="compositionally biased region" description="Basic residues" evidence="1">
    <location>
        <begin position="241"/>
        <end position="251"/>
    </location>
</feature>
<feature type="compositionally biased region" description="Polar residues" evidence="1">
    <location>
        <begin position="515"/>
        <end position="531"/>
    </location>
</feature>
<feature type="compositionally biased region" description="Basic and acidic residues" evidence="1">
    <location>
        <begin position="119"/>
        <end position="128"/>
    </location>
</feature>
<name>A0AA88YJA6_PINIB</name>
<feature type="region of interest" description="Disordered" evidence="1">
    <location>
        <begin position="512"/>
        <end position="531"/>
    </location>
</feature>
<feature type="compositionally biased region" description="Polar residues" evidence="1">
    <location>
        <begin position="9"/>
        <end position="19"/>
    </location>
</feature>
<evidence type="ECO:0000313" key="3">
    <source>
        <dbReference type="Proteomes" id="UP001186944"/>
    </source>
</evidence>
<comment type="caution">
    <text evidence="2">The sequence shown here is derived from an EMBL/GenBank/DDBJ whole genome shotgun (WGS) entry which is preliminary data.</text>
</comment>
<feature type="region of interest" description="Disordered" evidence="1">
    <location>
        <begin position="1"/>
        <end position="22"/>
    </location>
</feature>
<feature type="compositionally biased region" description="Basic and acidic residues" evidence="1">
    <location>
        <begin position="340"/>
        <end position="358"/>
    </location>
</feature>
<sequence length="581" mass="65555">MSKSRRKNQVFTEGISSISKRPDPSFAISKDNVIRANLPNSVTVAQKKNQFTFGIRPSKVHKKYKELDDGVPKFKQIRMLGLDNLPAVDMSRYVSRQKMVQASIDYRNGVKGNYMKSPRRLDPIKGDNQRSYSRTGQSTARSLKSQMSGILSERTVISGLEHKVHVVSLGESLNNKFLEPPSRKKGLHPPIDIKQDGEENLRFYSKDPSVYGVCALAPIRVGPPVQNLDEILLRPSQSLKGSRKGTRKKSKAKSDTGPIRIPTQYPESTDPSSTEGKNEVRSDTIPSYQHEVLYRKRAPSPIESSSTHTTNPHIPNPPPSYSSSTDHAVDFVRNMTQIEEEKSTLERDRSSTEQKDCLVPDDSTTDQYEFRIAKIEPLPDIVFEKVKEEMPPVTYTSNSVARRRLSDGRHSRAKEAIVGNTLSLNLMESERRPSMGFVREGIHLSLPSVEMDVMSEKRPPMRDNRSEVSEYTVGRRNMDSQATWYSSKSDARESQKLSVRNLQLFDHITTKEDPSASNIRGSSEFSGPETSVFQTEVNSSQVDAEQLVRQSTEEEFKKFTVSSKSLQFISPLKVIENAKRQ</sequence>
<feature type="region of interest" description="Disordered" evidence="1">
    <location>
        <begin position="340"/>
        <end position="362"/>
    </location>
</feature>
<gene>
    <name evidence="2" type="ORF">FSP39_014519</name>
</gene>
<dbReference type="Proteomes" id="UP001186944">
    <property type="component" value="Unassembled WGS sequence"/>
</dbReference>
<feature type="region of interest" description="Disordered" evidence="1">
    <location>
        <begin position="233"/>
        <end position="326"/>
    </location>
</feature>
<dbReference type="EMBL" id="VSWD01000007">
    <property type="protein sequence ID" value="KAK3097924.1"/>
    <property type="molecule type" value="Genomic_DNA"/>
</dbReference>